<sequence>MNGFIGAAPWGYRILFLWLAILFLFLKLLPLGSAAGGFPGPDLLLCMSLAWVMRRPDYLPVALVALVVFVEDLILMRPPGLWTAFVVMGTEFIRARIALTRELNFLVEWLLVAGLMVAMLLGYRLVYMLTFLPQEPFAFAVIQVFWSVMAYPVVVVASRLVLDLRKPGTGETDDFGRRL</sequence>
<keyword evidence="1" id="KW-0812">Transmembrane</keyword>
<feature type="transmembrane region" description="Helical" evidence="1">
    <location>
        <begin position="137"/>
        <end position="157"/>
    </location>
</feature>
<keyword evidence="1" id="KW-0472">Membrane</keyword>
<keyword evidence="3" id="KW-1185">Reference proteome</keyword>
<feature type="transmembrane region" description="Helical" evidence="1">
    <location>
        <begin position="103"/>
        <end position="125"/>
    </location>
</feature>
<accession>A0ABU0VWF8</accession>
<protein>
    <submittedName>
        <fullName evidence="2">Rod shape-determining protein MreD</fullName>
    </submittedName>
</protein>
<proteinExistence type="predicted"/>
<keyword evidence="1" id="KW-1133">Transmembrane helix</keyword>
<feature type="transmembrane region" description="Helical" evidence="1">
    <location>
        <begin position="58"/>
        <end position="75"/>
    </location>
</feature>
<dbReference type="RefSeq" id="WP_306679768.1">
    <property type="nucleotide sequence ID" value="NZ_JAVDBT010000005.1"/>
</dbReference>
<dbReference type="Proteomes" id="UP001239680">
    <property type="component" value="Unassembled WGS sequence"/>
</dbReference>
<evidence type="ECO:0000256" key="1">
    <source>
        <dbReference type="SAM" id="Phobius"/>
    </source>
</evidence>
<dbReference type="EMBL" id="JAVDBT010000005">
    <property type="protein sequence ID" value="MDQ2066072.1"/>
    <property type="molecule type" value="Genomic_DNA"/>
</dbReference>
<name>A0ABU0VWF8_9RHOB</name>
<evidence type="ECO:0000313" key="2">
    <source>
        <dbReference type="EMBL" id="MDQ2066072.1"/>
    </source>
</evidence>
<comment type="caution">
    <text evidence="2">The sequence shown here is derived from an EMBL/GenBank/DDBJ whole genome shotgun (WGS) entry which is preliminary data.</text>
</comment>
<reference evidence="2 3" key="1">
    <citation type="submission" date="2023-08" db="EMBL/GenBank/DDBJ databases">
        <title>Characterization of two Paracoccaceae strains isolated from Phycosphere and proposal of Xinfangfangia lacusdiani sp. nov.</title>
        <authorList>
            <person name="Deng Y."/>
            <person name="Zhang Y.Q."/>
        </authorList>
    </citation>
    <scope>NUCLEOTIDE SEQUENCE [LARGE SCALE GENOMIC DNA]</scope>
    <source>
        <strain evidence="2 3">CPCC 101601</strain>
    </source>
</reference>
<evidence type="ECO:0000313" key="3">
    <source>
        <dbReference type="Proteomes" id="UP001239680"/>
    </source>
</evidence>
<gene>
    <name evidence="2" type="ORF">Q9295_06795</name>
</gene>
<organism evidence="2 3">
    <name type="scientific">Pseudogemmobacter lacusdianii</name>
    <dbReference type="NCBI Taxonomy" id="3069608"/>
    <lineage>
        <taxon>Bacteria</taxon>
        <taxon>Pseudomonadati</taxon>
        <taxon>Pseudomonadota</taxon>
        <taxon>Alphaproteobacteria</taxon>
        <taxon>Rhodobacterales</taxon>
        <taxon>Paracoccaceae</taxon>
        <taxon>Pseudogemmobacter</taxon>
    </lineage>
</organism>